<evidence type="ECO:0000256" key="5">
    <source>
        <dbReference type="ARBA" id="ARBA00023125"/>
    </source>
</evidence>
<protein>
    <submittedName>
        <fullName evidence="10">Transcriptional repressor</fullName>
    </submittedName>
</protein>
<dbReference type="GO" id="GO:0003700">
    <property type="term" value="F:DNA-binding transcription factor activity"/>
    <property type="evidence" value="ECO:0007669"/>
    <property type="project" value="InterPro"/>
</dbReference>
<evidence type="ECO:0000256" key="4">
    <source>
        <dbReference type="ARBA" id="ARBA00023015"/>
    </source>
</evidence>
<evidence type="ECO:0000313" key="11">
    <source>
        <dbReference type="Proteomes" id="UP000782880"/>
    </source>
</evidence>
<dbReference type="PANTHER" id="PTHR33202:SF7">
    <property type="entry name" value="FERRIC UPTAKE REGULATION PROTEIN"/>
    <property type="match status" value="1"/>
</dbReference>
<dbReference type="AlphaFoldDB" id="A0A921LPI3"/>
<keyword evidence="3 7" id="KW-0862">Zinc</keyword>
<dbReference type="Gene3D" id="3.30.1490.190">
    <property type="match status" value="1"/>
</dbReference>
<dbReference type="Gene3D" id="1.10.10.10">
    <property type="entry name" value="Winged helix-like DNA-binding domain superfamily/Winged helix DNA-binding domain"/>
    <property type="match status" value="1"/>
</dbReference>
<dbReference type="Proteomes" id="UP000782880">
    <property type="component" value="Unassembled WGS sequence"/>
</dbReference>
<comment type="cofactor">
    <cofactor evidence="8">
        <name>Mn(2+)</name>
        <dbReference type="ChEBI" id="CHEBI:29035"/>
    </cofactor>
    <cofactor evidence="8">
        <name>Fe(2+)</name>
        <dbReference type="ChEBI" id="CHEBI:29033"/>
    </cofactor>
    <text evidence="8">Binds 1 Mn(2+) or Fe(2+) ion per subunit.</text>
</comment>
<dbReference type="EMBL" id="DYVE01000262">
    <property type="protein sequence ID" value="HJG28989.1"/>
    <property type="molecule type" value="Genomic_DNA"/>
</dbReference>
<feature type="binding site" evidence="8">
    <location>
        <position position="108"/>
    </location>
    <ligand>
        <name>Fe cation</name>
        <dbReference type="ChEBI" id="CHEBI:24875"/>
    </ligand>
</feature>
<dbReference type="GO" id="GO:0008270">
    <property type="term" value="F:zinc ion binding"/>
    <property type="evidence" value="ECO:0007669"/>
    <property type="project" value="TreeGrafter"/>
</dbReference>
<dbReference type="PANTHER" id="PTHR33202">
    <property type="entry name" value="ZINC UPTAKE REGULATION PROTEIN"/>
    <property type="match status" value="1"/>
</dbReference>
<dbReference type="InterPro" id="IPR013087">
    <property type="entry name" value="Znf_C2H2_type"/>
</dbReference>
<evidence type="ECO:0000256" key="2">
    <source>
        <dbReference type="ARBA" id="ARBA00022491"/>
    </source>
</evidence>
<dbReference type="PROSITE" id="PS00028">
    <property type="entry name" value="ZINC_FINGER_C2H2_1"/>
    <property type="match status" value="1"/>
</dbReference>
<comment type="similarity">
    <text evidence="1">Belongs to the Fur family.</text>
</comment>
<evidence type="ECO:0000259" key="9">
    <source>
        <dbReference type="PROSITE" id="PS00028"/>
    </source>
</evidence>
<sequence length="146" mass="16512">MEGRQHYKTRQREQIAAYLCARPGQHVTAAEVCTHFARQGVQMGKATVYRHLDRMVEEGLVTRYTVDGSTGACYAYTGPGPEPAEPACYHCKCQQCGALIHLHCDEVEHLRLHMLDHHGFALDPRRTVFYGICEACRAARRPMIIL</sequence>
<proteinExistence type="inferred from homology"/>
<evidence type="ECO:0000256" key="8">
    <source>
        <dbReference type="PIRSR" id="PIRSR602481-2"/>
    </source>
</evidence>
<keyword evidence="2" id="KW-0678">Repressor</keyword>
<feature type="binding site" evidence="7">
    <location>
        <position position="96"/>
    </location>
    <ligand>
        <name>Zn(2+)</name>
        <dbReference type="ChEBI" id="CHEBI:29105"/>
    </ligand>
</feature>
<keyword evidence="8" id="KW-0408">Iron</keyword>
<name>A0A921LPI3_9FIRM</name>
<keyword evidence="5" id="KW-0238">DNA-binding</keyword>
<evidence type="ECO:0000256" key="6">
    <source>
        <dbReference type="ARBA" id="ARBA00023163"/>
    </source>
</evidence>
<evidence type="ECO:0000256" key="3">
    <source>
        <dbReference type="ARBA" id="ARBA00022833"/>
    </source>
</evidence>
<feature type="binding site" evidence="7">
    <location>
        <position position="93"/>
    </location>
    <ligand>
        <name>Zn(2+)</name>
        <dbReference type="ChEBI" id="CHEBI:29105"/>
    </ligand>
</feature>
<accession>A0A921LPI3</accession>
<keyword evidence="4" id="KW-0805">Transcription regulation</keyword>
<keyword evidence="7" id="KW-0479">Metal-binding</keyword>
<dbReference type="GO" id="GO:0000976">
    <property type="term" value="F:transcription cis-regulatory region binding"/>
    <property type="evidence" value="ECO:0007669"/>
    <property type="project" value="TreeGrafter"/>
</dbReference>
<comment type="cofactor">
    <cofactor evidence="7">
        <name>Zn(2+)</name>
        <dbReference type="ChEBI" id="CHEBI:29105"/>
    </cofactor>
    <text evidence="7">Binds 1 zinc ion per subunit.</text>
</comment>
<reference evidence="10" key="2">
    <citation type="submission" date="2021-09" db="EMBL/GenBank/DDBJ databases">
        <authorList>
            <person name="Gilroy R."/>
        </authorList>
    </citation>
    <scope>NUCLEOTIDE SEQUENCE</scope>
    <source>
        <strain evidence="10">ChiBcec21-2208</strain>
    </source>
</reference>
<evidence type="ECO:0000256" key="7">
    <source>
        <dbReference type="PIRSR" id="PIRSR602481-1"/>
    </source>
</evidence>
<feature type="binding site" evidence="7">
    <location>
        <position position="133"/>
    </location>
    <ligand>
        <name>Zn(2+)</name>
        <dbReference type="ChEBI" id="CHEBI:29105"/>
    </ligand>
</feature>
<reference evidence="10" key="1">
    <citation type="journal article" date="2021" name="PeerJ">
        <title>Extensive microbial diversity within the chicken gut microbiome revealed by metagenomics and culture.</title>
        <authorList>
            <person name="Gilroy R."/>
            <person name="Ravi A."/>
            <person name="Getino M."/>
            <person name="Pursley I."/>
            <person name="Horton D.L."/>
            <person name="Alikhan N.F."/>
            <person name="Baker D."/>
            <person name="Gharbi K."/>
            <person name="Hall N."/>
            <person name="Watson M."/>
            <person name="Adriaenssens E.M."/>
            <person name="Foster-Nyarko E."/>
            <person name="Jarju S."/>
            <person name="Secka A."/>
            <person name="Antonio M."/>
            <person name="Oren A."/>
            <person name="Chaudhuri R.R."/>
            <person name="La Ragione R."/>
            <person name="Hildebrand F."/>
            <person name="Pallen M.J."/>
        </authorList>
    </citation>
    <scope>NUCLEOTIDE SEQUENCE</scope>
    <source>
        <strain evidence="10">ChiBcec21-2208</strain>
    </source>
</reference>
<keyword evidence="6" id="KW-0804">Transcription</keyword>
<dbReference type="InterPro" id="IPR036390">
    <property type="entry name" value="WH_DNA-bd_sf"/>
</dbReference>
<dbReference type="InterPro" id="IPR002481">
    <property type="entry name" value="FUR"/>
</dbReference>
<feature type="binding site" evidence="7">
    <location>
        <position position="136"/>
    </location>
    <ligand>
        <name>Zn(2+)</name>
        <dbReference type="ChEBI" id="CHEBI:29105"/>
    </ligand>
</feature>
<dbReference type="GO" id="GO:0045892">
    <property type="term" value="P:negative regulation of DNA-templated transcription"/>
    <property type="evidence" value="ECO:0007669"/>
    <property type="project" value="TreeGrafter"/>
</dbReference>
<evidence type="ECO:0000313" key="10">
    <source>
        <dbReference type="EMBL" id="HJG28989.1"/>
    </source>
</evidence>
<dbReference type="SUPFAM" id="SSF46785">
    <property type="entry name" value="Winged helix' DNA-binding domain"/>
    <property type="match status" value="1"/>
</dbReference>
<evidence type="ECO:0000256" key="1">
    <source>
        <dbReference type="ARBA" id="ARBA00007957"/>
    </source>
</evidence>
<dbReference type="InterPro" id="IPR036388">
    <property type="entry name" value="WH-like_DNA-bd_sf"/>
</dbReference>
<gene>
    <name evidence="10" type="ORF">K8V20_10170</name>
</gene>
<organism evidence="10 11">
    <name type="scientific">Subdoligranulum variabile</name>
    <dbReference type="NCBI Taxonomy" id="214851"/>
    <lineage>
        <taxon>Bacteria</taxon>
        <taxon>Bacillati</taxon>
        <taxon>Bacillota</taxon>
        <taxon>Clostridia</taxon>
        <taxon>Eubacteriales</taxon>
        <taxon>Oscillospiraceae</taxon>
        <taxon>Subdoligranulum</taxon>
    </lineage>
</organism>
<dbReference type="CDD" id="cd07153">
    <property type="entry name" value="Fur_like"/>
    <property type="match status" value="1"/>
</dbReference>
<comment type="caution">
    <text evidence="10">The sequence shown here is derived from an EMBL/GenBank/DDBJ whole genome shotgun (WGS) entry which is preliminary data.</text>
</comment>
<dbReference type="InterPro" id="IPR043135">
    <property type="entry name" value="Fur_C"/>
</dbReference>
<dbReference type="Pfam" id="PF01475">
    <property type="entry name" value="FUR"/>
    <property type="match status" value="1"/>
</dbReference>
<feature type="domain" description="C2H2-type" evidence="9">
    <location>
        <begin position="91"/>
        <end position="113"/>
    </location>
</feature>
<dbReference type="GO" id="GO:1900376">
    <property type="term" value="P:regulation of secondary metabolite biosynthetic process"/>
    <property type="evidence" value="ECO:0007669"/>
    <property type="project" value="TreeGrafter"/>
</dbReference>